<dbReference type="GO" id="GO:0044183">
    <property type="term" value="F:protein folding chaperone"/>
    <property type="evidence" value="ECO:0007669"/>
    <property type="project" value="InterPro"/>
</dbReference>
<dbReference type="AlphaFoldDB" id="A0A2H0RHJ4"/>
<evidence type="ECO:0000313" key="7">
    <source>
        <dbReference type="Proteomes" id="UP000230431"/>
    </source>
</evidence>
<dbReference type="Gene3D" id="2.30.33.40">
    <property type="entry name" value="GroES chaperonin"/>
    <property type="match status" value="1"/>
</dbReference>
<feature type="region of interest" description="Disordered" evidence="5">
    <location>
        <begin position="1"/>
        <end position="26"/>
    </location>
</feature>
<dbReference type="PANTHER" id="PTHR10772:SF63">
    <property type="entry name" value="20 KDA CHAPERONIN, CHLOROPLASTIC"/>
    <property type="match status" value="1"/>
</dbReference>
<dbReference type="GO" id="GO:0051082">
    <property type="term" value="F:unfolded protein binding"/>
    <property type="evidence" value="ECO:0007669"/>
    <property type="project" value="TreeGrafter"/>
</dbReference>
<comment type="function">
    <text evidence="3 4">Together with the chaperonin GroEL, plays an essential role in assisting protein folding. The GroEL-GroES system forms a nano-cage that allows encapsulation of the non-native substrate proteins and provides a physical environment optimized to promote and accelerate protein folding. GroES binds to the apical surface of the GroEL ring, thereby capping the opening of the GroEL channel.</text>
</comment>
<evidence type="ECO:0000256" key="4">
    <source>
        <dbReference type="RuleBase" id="RU000535"/>
    </source>
</evidence>
<dbReference type="InterPro" id="IPR011032">
    <property type="entry name" value="GroES-like_sf"/>
</dbReference>
<dbReference type="SUPFAM" id="SSF50129">
    <property type="entry name" value="GroES-like"/>
    <property type="match status" value="1"/>
</dbReference>
<organism evidence="6 7">
    <name type="scientific">Candidatus Vogelbacteria bacterium CG10_big_fil_rev_8_21_14_0_10_49_38</name>
    <dbReference type="NCBI Taxonomy" id="1975043"/>
    <lineage>
        <taxon>Bacteria</taxon>
        <taxon>Candidatus Vogeliibacteriota</taxon>
    </lineage>
</organism>
<evidence type="ECO:0000256" key="1">
    <source>
        <dbReference type="ARBA" id="ARBA00006975"/>
    </source>
</evidence>
<gene>
    <name evidence="3" type="primary">groES</name>
    <name evidence="3" type="synonym">groS</name>
    <name evidence="6" type="ORF">COV08_02670</name>
</gene>
<comment type="subcellular location">
    <subcellularLocation>
        <location evidence="3">Cytoplasm</location>
    </subcellularLocation>
</comment>
<dbReference type="PANTHER" id="PTHR10772">
    <property type="entry name" value="10 KDA HEAT SHOCK PROTEIN"/>
    <property type="match status" value="1"/>
</dbReference>
<dbReference type="GO" id="GO:0005524">
    <property type="term" value="F:ATP binding"/>
    <property type="evidence" value="ECO:0007669"/>
    <property type="project" value="InterPro"/>
</dbReference>
<keyword evidence="3" id="KW-0963">Cytoplasm</keyword>
<dbReference type="CDD" id="cd00320">
    <property type="entry name" value="cpn10"/>
    <property type="match status" value="1"/>
</dbReference>
<dbReference type="SMART" id="SM00883">
    <property type="entry name" value="Cpn10"/>
    <property type="match status" value="1"/>
</dbReference>
<dbReference type="HAMAP" id="MF_00580">
    <property type="entry name" value="CH10"/>
    <property type="match status" value="1"/>
</dbReference>
<dbReference type="GO" id="GO:0005737">
    <property type="term" value="C:cytoplasm"/>
    <property type="evidence" value="ECO:0007669"/>
    <property type="project" value="UniProtKB-SubCell"/>
</dbReference>
<comment type="caution">
    <text evidence="6">The sequence shown here is derived from an EMBL/GenBank/DDBJ whole genome shotgun (WGS) entry which is preliminary data.</text>
</comment>
<dbReference type="EMBL" id="PCYK01000021">
    <property type="protein sequence ID" value="PIR45910.1"/>
    <property type="molecule type" value="Genomic_DNA"/>
</dbReference>
<sequence>MPKKKTKKKAGASVSTGSSQPRFKVRPLGDKVLVATEENDKANRTKSGIIIPETVSKDRPETGRVVAVGEGRRLDNGQLVPVKVKPGDKIIFSKYGPDEIKIDEQDYLIVSEANILAIID</sequence>
<dbReference type="GO" id="GO:0046872">
    <property type="term" value="F:metal ion binding"/>
    <property type="evidence" value="ECO:0007669"/>
    <property type="project" value="TreeGrafter"/>
</dbReference>
<name>A0A2H0RHJ4_9BACT</name>
<dbReference type="Pfam" id="PF00166">
    <property type="entry name" value="Cpn10"/>
    <property type="match status" value="1"/>
</dbReference>
<dbReference type="Proteomes" id="UP000230431">
    <property type="component" value="Unassembled WGS sequence"/>
</dbReference>
<protein>
    <recommendedName>
        <fullName evidence="3">Co-chaperonin GroES</fullName>
    </recommendedName>
    <alternativeName>
        <fullName evidence="3">10 kDa chaperonin</fullName>
    </alternativeName>
    <alternativeName>
        <fullName evidence="3">Chaperonin-10</fullName>
        <shortName evidence="3">Cpn10</shortName>
    </alternativeName>
</protein>
<evidence type="ECO:0000313" key="6">
    <source>
        <dbReference type="EMBL" id="PIR45910.1"/>
    </source>
</evidence>
<dbReference type="FunFam" id="2.30.33.40:FF:000001">
    <property type="entry name" value="10 kDa chaperonin"/>
    <property type="match status" value="1"/>
</dbReference>
<feature type="compositionally biased region" description="Basic residues" evidence="5">
    <location>
        <begin position="1"/>
        <end position="10"/>
    </location>
</feature>
<comment type="subunit">
    <text evidence="3">Heptamer of 7 subunits arranged in a ring. Interacts with the chaperonin GroEL.</text>
</comment>
<keyword evidence="2 3" id="KW-0143">Chaperone</keyword>
<accession>A0A2H0RHJ4</accession>
<evidence type="ECO:0000256" key="2">
    <source>
        <dbReference type="ARBA" id="ARBA00023186"/>
    </source>
</evidence>
<comment type="similarity">
    <text evidence="1 3 4">Belongs to the GroES chaperonin family.</text>
</comment>
<dbReference type="PRINTS" id="PR00297">
    <property type="entry name" value="CHAPERONIN10"/>
</dbReference>
<dbReference type="GO" id="GO:0051087">
    <property type="term" value="F:protein-folding chaperone binding"/>
    <property type="evidence" value="ECO:0007669"/>
    <property type="project" value="TreeGrafter"/>
</dbReference>
<evidence type="ECO:0000256" key="3">
    <source>
        <dbReference type="HAMAP-Rule" id="MF_00580"/>
    </source>
</evidence>
<dbReference type="InterPro" id="IPR037124">
    <property type="entry name" value="Chaperonin_GroES_sf"/>
</dbReference>
<dbReference type="InterPro" id="IPR020818">
    <property type="entry name" value="Chaperonin_GroES"/>
</dbReference>
<evidence type="ECO:0000256" key="5">
    <source>
        <dbReference type="SAM" id="MobiDB-lite"/>
    </source>
</evidence>
<reference evidence="6 7" key="1">
    <citation type="submission" date="2017-09" db="EMBL/GenBank/DDBJ databases">
        <title>Depth-based differentiation of microbial function through sediment-hosted aquifers and enrichment of novel symbionts in the deep terrestrial subsurface.</title>
        <authorList>
            <person name="Probst A.J."/>
            <person name="Ladd B."/>
            <person name="Jarett J.K."/>
            <person name="Geller-Mcgrath D.E."/>
            <person name="Sieber C.M."/>
            <person name="Emerson J.B."/>
            <person name="Anantharaman K."/>
            <person name="Thomas B.C."/>
            <person name="Malmstrom R."/>
            <person name="Stieglmeier M."/>
            <person name="Klingl A."/>
            <person name="Woyke T."/>
            <person name="Ryan C.M."/>
            <person name="Banfield J.F."/>
        </authorList>
    </citation>
    <scope>NUCLEOTIDE SEQUENCE [LARGE SCALE GENOMIC DNA]</scope>
    <source>
        <strain evidence="6">CG10_big_fil_rev_8_21_14_0_10_49_38</strain>
    </source>
</reference>
<proteinExistence type="inferred from homology"/>
<dbReference type="NCBIfam" id="NF001531">
    <property type="entry name" value="PRK00364.2-2"/>
    <property type="match status" value="1"/>
</dbReference>